<evidence type="ECO:0000256" key="2">
    <source>
        <dbReference type="ARBA" id="ARBA00007261"/>
    </source>
</evidence>
<dbReference type="EMBL" id="SUYD01000007">
    <property type="protein sequence ID" value="MBE6266179.1"/>
    <property type="molecule type" value="Genomic_DNA"/>
</dbReference>
<evidence type="ECO:0000259" key="11">
    <source>
        <dbReference type="Pfam" id="PF05193"/>
    </source>
</evidence>
<evidence type="ECO:0000256" key="6">
    <source>
        <dbReference type="ARBA" id="ARBA00022833"/>
    </source>
</evidence>
<dbReference type="InterPro" id="IPR007863">
    <property type="entry name" value="Peptidase_M16_C"/>
</dbReference>
<evidence type="ECO:0000256" key="8">
    <source>
        <dbReference type="RuleBase" id="RU004447"/>
    </source>
</evidence>
<dbReference type="InterPro" id="IPR001431">
    <property type="entry name" value="Pept_M16_Zn_BS"/>
</dbReference>
<proteinExistence type="inferred from homology"/>
<keyword evidence="6" id="KW-0862">Zinc</keyword>
<sequence>MMMKKILSTIMLTMFGVVAMMAQMQMPSIPNDPDVRIGKLDNGLTYYIRHNNWPENRAEFYIAQKVGSIQEDDDQRGLAHFLEHMAFNGSKHFKGNELLRWCESIGVKFGTDLNAYTSIDQTVYNISNVPTTREGIVDSCLLILFDWADGLLLEQEEIEKERGVIHEEWRLRTSANQRMLERDLPKLYPGSKYGHRMPIGLMEIIDNFERPFLQAYYEKWYRPDNQGIIVVGDVDVDKVEKKIKEMFSSIVLPENRALVTTYPVPDNAEPIIVIDKDKEQQYNIVEVLMKHEAFPDTLKGTMAYLITDYVKDAALSMLRDRLKEYAEKPESPFLQAFASDGEYLLSKTVDAFELGFLPKDGQAEAALTAVLTEARRAAEFGFTPTEYNRFKADYLSNLDKQYSNKDKRFNRQFVNQYVQHFLANEPIPSIDYTYETMKQVVPVIPIEAINSLAKELITQKDSNLVVLNFNNEKEGAVYPTEEGFKKAIAAARSAQIEAYVDNVKDEPLMTTLPKKGSIKKETKSDKFGYTELVLSNGVKVVLKKTDLKKDQVILRGEGFGGSALYGEKDFANIKMFDDVIDASGLGNFSHTELEKALAGKIASASFSMSSNRENISGSSTPKDVETMLQLVYLYFTNINKDQKSYDNLMQTTEISLKNRLLQPENVFNDSLTATLDCRNPRSTPLKVEDLKNVNYDRILQIAKERTANAAAYEFTIIGNFDEATIRPLIEQYLGSLPSQKKVEKSKDVSTDFKGKVINNFKHKAETPKAIAVMYWYSKAIPYTLENSVKATIAGQILSMEYLKKIREDASAAYTVGAGSSVSRDDFGTNAYIFVQCPMKPEKGDIACQIMRDEVNNMTKTCDADKLQKVKEYLLKNLGDQRKQNGYWLGRINTWRKYGLDFDTDYEKVVNAQTTESISAFVAELLKAGNAAEVIMMPAE</sequence>
<evidence type="ECO:0000256" key="4">
    <source>
        <dbReference type="ARBA" id="ARBA00022723"/>
    </source>
</evidence>
<comment type="cofactor">
    <cofactor evidence="1">
        <name>Zn(2+)</name>
        <dbReference type="ChEBI" id="CHEBI:29105"/>
    </cofactor>
</comment>
<keyword evidence="3" id="KW-0645">Protease</keyword>
<accession>A0A928GHD8</accession>
<dbReference type="AlphaFoldDB" id="A0A928GHD8"/>
<organism evidence="12 13">
    <name type="scientific">Xylanibacter ruminicola</name>
    <name type="common">Prevotella ruminicola</name>
    <dbReference type="NCBI Taxonomy" id="839"/>
    <lineage>
        <taxon>Bacteria</taxon>
        <taxon>Pseudomonadati</taxon>
        <taxon>Bacteroidota</taxon>
        <taxon>Bacteroidia</taxon>
        <taxon>Bacteroidales</taxon>
        <taxon>Prevotellaceae</taxon>
        <taxon>Xylanibacter</taxon>
    </lineage>
</organism>
<feature type="domain" description="Peptidase M16 C-terminal" evidence="11">
    <location>
        <begin position="711"/>
        <end position="871"/>
    </location>
</feature>
<dbReference type="GO" id="GO:0006508">
    <property type="term" value="P:proteolysis"/>
    <property type="evidence" value="ECO:0007669"/>
    <property type="project" value="UniProtKB-KW"/>
</dbReference>
<dbReference type="InterPro" id="IPR011765">
    <property type="entry name" value="Pept_M16_N"/>
</dbReference>
<protein>
    <submittedName>
        <fullName evidence="12">Insulinase family protein</fullName>
    </submittedName>
</protein>
<keyword evidence="5" id="KW-0378">Hydrolase</keyword>
<dbReference type="GO" id="GO:0004222">
    <property type="term" value="F:metalloendopeptidase activity"/>
    <property type="evidence" value="ECO:0007669"/>
    <property type="project" value="InterPro"/>
</dbReference>
<evidence type="ECO:0000313" key="13">
    <source>
        <dbReference type="Proteomes" id="UP000763088"/>
    </source>
</evidence>
<evidence type="ECO:0000259" key="10">
    <source>
        <dbReference type="Pfam" id="PF00675"/>
    </source>
</evidence>
<feature type="domain" description="Peptidase M16 C-terminal" evidence="11">
    <location>
        <begin position="210"/>
        <end position="392"/>
    </location>
</feature>
<dbReference type="Pfam" id="PF00675">
    <property type="entry name" value="Peptidase_M16"/>
    <property type="match status" value="1"/>
</dbReference>
<evidence type="ECO:0000256" key="9">
    <source>
        <dbReference type="SAM" id="SignalP"/>
    </source>
</evidence>
<feature type="signal peptide" evidence="9">
    <location>
        <begin position="1"/>
        <end position="19"/>
    </location>
</feature>
<gene>
    <name evidence="12" type="ORF">E7102_06895</name>
</gene>
<dbReference type="GO" id="GO:0046872">
    <property type="term" value="F:metal ion binding"/>
    <property type="evidence" value="ECO:0007669"/>
    <property type="project" value="UniProtKB-KW"/>
</dbReference>
<reference evidence="12" key="1">
    <citation type="submission" date="2019-04" db="EMBL/GenBank/DDBJ databases">
        <title>Evolution of Biomass-Degrading Anaerobic Consortia Revealed by Metagenomics.</title>
        <authorList>
            <person name="Peng X."/>
        </authorList>
    </citation>
    <scope>NUCLEOTIDE SEQUENCE</scope>
    <source>
        <strain evidence="12">SIG141</strain>
    </source>
</reference>
<keyword evidence="4" id="KW-0479">Metal-binding</keyword>
<evidence type="ECO:0000256" key="3">
    <source>
        <dbReference type="ARBA" id="ARBA00022670"/>
    </source>
</evidence>
<dbReference type="PANTHER" id="PTHR43690:SF34">
    <property type="entry name" value="ZINC PROTEASE PQQL-LIKE"/>
    <property type="match status" value="1"/>
</dbReference>
<evidence type="ECO:0000256" key="1">
    <source>
        <dbReference type="ARBA" id="ARBA00001947"/>
    </source>
</evidence>
<dbReference type="Proteomes" id="UP000763088">
    <property type="component" value="Unassembled WGS sequence"/>
</dbReference>
<comment type="caution">
    <text evidence="12">The sequence shown here is derived from an EMBL/GenBank/DDBJ whole genome shotgun (WGS) entry which is preliminary data.</text>
</comment>
<dbReference type="Gene3D" id="3.30.830.10">
    <property type="entry name" value="Metalloenzyme, LuxS/M16 peptidase-like"/>
    <property type="match status" value="4"/>
</dbReference>
<feature type="chain" id="PRO_5037439652" evidence="9">
    <location>
        <begin position="20"/>
        <end position="939"/>
    </location>
</feature>
<dbReference type="Pfam" id="PF05193">
    <property type="entry name" value="Peptidase_M16_C"/>
    <property type="match status" value="2"/>
</dbReference>
<evidence type="ECO:0000256" key="5">
    <source>
        <dbReference type="ARBA" id="ARBA00022801"/>
    </source>
</evidence>
<dbReference type="PANTHER" id="PTHR43690">
    <property type="entry name" value="NARDILYSIN"/>
    <property type="match status" value="1"/>
</dbReference>
<keyword evidence="9" id="KW-0732">Signal</keyword>
<dbReference type="InterPro" id="IPR050626">
    <property type="entry name" value="Peptidase_M16"/>
</dbReference>
<feature type="domain" description="Peptidase M16 N-terminal" evidence="10">
    <location>
        <begin position="55"/>
        <end position="183"/>
    </location>
</feature>
<comment type="similarity">
    <text evidence="2 8">Belongs to the peptidase M16 family.</text>
</comment>
<dbReference type="SUPFAM" id="SSF63411">
    <property type="entry name" value="LuxS/MPP-like metallohydrolase"/>
    <property type="match status" value="4"/>
</dbReference>
<name>A0A928GHD8_XYLRU</name>
<evidence type="ECO:0000313" key="12">
    <source>
        <dbReference type="EMBL" id="MBE6266179.1"/>
    </source>
</evidence>
<evidence type="ECO:0000256" key="7">
    <source>
        <dbReference type="ARBA" id="ARBA00023049"/>
    </source>
</evidence>
<keyword evidence="7" id="KW-0482">Metalloprotease</keyword>
<dbReference type="InterPro" id="IPR011249">
    <property type="entry name" value="Metalloenz_LuxS/M16"/>
</dbReference>
<dbReference type="PROSITE" id="PS00143">
    <property type="entry name" value="INSULINASE"/>
    <property type="match status" value="1"/>
</dbReference>